<dbReference type="InterPro" id="IPR048319">
    <property type="entry name" value="Vps52_CC"/>
</dbReference>
<evidence type="ECO:0000256" key="4">
    <source>
        <dbReference type="ARBA" id="ARBA00022927"/>
    </source>
</evidence>
<keyword evidence="4" id="KW-0653">Protein transport</keyword>
<dbReference type="Pfam" id="PF20655">
    <property type="entry name" value="Vps52_C"/>
    <property type="match status" value="1"/>
</dbReference>
<dbReference type="GO" id="GO:0015031">
    <property type="term" value="P:protein transport"/>
    <property type="evidence" value="ECO:0007669"/>
    <property type="project" value="UniProtKB-KW"/>
</dbReference>
<feature type="domain" description="Vps52 coiled-coil" evidence="7">
    <location>
        <begin position="84"/>
        <end position="256"/>
    </location>
</feature>
<proteinExistence type="inferred from homology"/>
<dbReference type="InterPro" id="IPR048361">
    <property type="entry name" value="Vps52_C"/>
</dbReference>
<evidence type="ECO:0000313" key="10">
    <source>
        <dbReference type="Proteomes" id="UP000654075"/>
    </source>
</evidence>
<evidence type="ECO:0000256" key="2">
    <source>
        <dbReference type="ARBA" id="ARBA00008180"/>
    </source>
</evidence>
<dbReference type="AlphaFoldDB" id="A0A813DFP4"/>
<evidence type="ECO:0000256" key="5">
    <source>
        <dbReference type="ARBA" id="ARBA00023034"/>
    </source>
</evidence>
<dbReference type="PANTHER" id="PTHR14190">
    <property type="entry name" value="SUPPRESSOR OF ACTIN MUTATIONS 2/VACUOLAR PROTEIN SORTING 52"/>
    <property type="match status" value="1"/>
</dbReference>
<dbReference type="GO" id="GO:0005829">
    <property type="term" value="C:cytosol"/>
    <property type="evidence" value="ECO:0007669"/>
    <property type="project" value="GOC"/>
</dbReference>
<dbReference type="Proteomes" id="UP000654075">
    <property type="component" value="Unassembled WGS sequence"/>
</dbReference>
<evidence type="ECO:0008006" key="11">
    <source>
        <dbReference type="Google" id="ProtNLM"/>
    </source>
</evidence>
<dbReference type="GO" id="GO:0019905">
    <property type="term" value="F:syntaxin binding"/>
    <property type="evidence" value="ECO:0007669"/>
    <property type="project" value="TreeGrafter"/>
</dbReference>
<sequence>EPTGAGRSPGSPMADSRKEADGTPVFEPVDFSDLHDLIKGAQEAGTDKDDPVAAALELGVQETKRVAAEIDSHLHVLEDESVGDYVDSFQSFEDLHQEIMATDAVLEKMERMLGTFQSDLSTISDEIRMLQGDSLQMNMKLRNRRALQSLMSEYVSSVVVSPQLVRQICDEEINEAYLNYLSELNKKLDHVKQQEMQKLPSCAQSAPELEKLRTKAVARIKDFLLQKINALKKPKTNLQILQRNVLVRFKFFTQFLGEHHSAVADEVKAHYVGTMSSVYLKQFKTYVSSLQKLELEYSPTKADLLVNNEGQSGGTAGRIWDNLGLGRSVQLKDKGNVFSLSGRDAILNELEKDPIIAHTHKDKVKYYHEQLFRSHQMLLMDTATSEFLFLNDFFDTKGDHALFVDVFGKTTQFFLDSLEGFLSTCWDSVGLLLMIRIVDFYRKTMQRRQVKCLDSYLDALQLLLWPRLRVVLDANIISLRKACQQNLVAATNTNPHLVTRRYAELAASLHALSSAESSGLPDTLTQPLGTMQKEVIALITSMAARLDGAENSLVFLVNNYDLVLTVFHERHLPRGATAAFEDLLREQVQKFVESQLMRYYPDLVMFVKNTEPAVANISESSIRTSGAGQSPPPGVDVQKMEQVVRNFSQNWKKETDRIHQYVMVSFSNFSNGMEILKQVLTQLLLYYTRLQKVITKSFPQQPPAFAHQLVSNTTILMEIKQYSRSLV</sequence>
<dbReference type="Pfam" id="PF04129">
    <property type="entry name" value="Vps52_CC"/>
    <property type="match status" value="1"/>
</dbReference>
<reference evidence="9" key="1">
    <citation type="submission" date="2021-02" db="EMBL/GenBank/DDBJ databases">
        <authorList>
            <person name="Dougan E. K."/>
            <person name="Rhodes N."/>
            <person name="Thang M."/>
            <person name="Chan C."/>
        </authorList>
    </citation>
    <scope>NUCLEOTIDE SEQUENCE</scope>
</reference>
<dbReference type="GO" id="GO:0042147">
    <property type="term" value="P:retrograde transport, endosome to Golgi"/>
    <property type="evidence" value="ECO:0007669"/>
    <property type="project" value="TreeGrafter"/>
</dbReference>
<organism evidence="9 10">
    <name type="scientific">Polarella glacialis</name>
    <name type="common">Dinoflagellate</name>
    <dbReference type="NCBI Taxonomy" id="89957"/>
    <lineage>
        <taxon>Eukaryota</taxon>
        <taxon>Sar</taxon>
        <taxon>Alveolata</taxon>
        <taxon>Dinophyceae</taxon>
        <taxon>Suessiales</taxon>
        <taxon>Suessiaceae</taxon>
        <taxon>Polarella</taxon>
    </lineage>
</organism>
<keyword evidence="5" id="KW-0333">Golgi apparatus</keyword>
<evidence type="ECO:0000259" key="7">
    <source>
        <dbReference type="Pfam" id="PF04129"/>
    </source>
</evidence>
<dbReference type="GO" id="GO:0006896">
    <property type="term" value="P:Golgi to vacuole transport"/>
    <property type="evidence" value="ECO:0007669"/>
    <property type="project" value="TreeGrafter"/>
</dbReference>
<dbReference type="GO" id="GO:0032456">
    <property type="term" value="P:endocytic recycling"/>
    <property type="evidence" value="ECO:0007669"/>
    <property type="project" value="TreeGrafter"/>
</dbReference>
<evidence type="ECO:0000313" key="9">
    <source>
        <dbReference type="EMBL" id="CAE8584800.1"/>
    </source>
</evidence>
<dbReference type="EMBL" id="CAJNNV010001333">
    <property type="protein sequence ID" value="CAE8584800.1"/>
    <property type="molecule type" value="Genomic_DNA"/>
</dbReference>
<protein>
    <recommendedName>
        <fullName evidence="11">Vacuolar protein sorting-associated protein 52 homolog</fullName>
    </recommendedName>
</protein>
<dbReference type="PANTHER" id="PTHR14190:SF7">
    <property type="entry name" value="VACUOLAR PROTEIN SORTING-ASSOCIATED PROTEIN 52 HOMOLOG"/>
    <property type="match status" value="1"/>
</dbReference>
<accession>A0A813DFP4</accession>
<evidence type="ECO:0000256" key="3">
    <source>
        <dbReference type="ARBA" id="ARBA00022448"/>
    </source>
</evidence>
<feature type="domain" description="Vps52 C-terminal" evidence="8">
    <location>
        <begin position="274"/>
        <end position="592"/>
    </location>
</feature>
<comment type="similarity">
    <text evidence="2">Belongs to the VPS52 family.</text>
</comment>
<keyword evidence="10" id="KW-1185">Reference proteome</keyword>
<gene>
    <name evidence="9" type="ORF">PGLA1383_LOCUS3724</name>
</gene>
<dbReference type="OrthoDB" id="19482at2759"/>
<keyword evidence="3" id="KW-0813">Transport</keyword>
<name>A0A813DFP4_POLGL</name>
<comment type="caution">
    <text evidence="9">The sequence shown here is derived from an EMBL/GenBank/DDBJ whole genome shotgun (WGS) entry which is preliminary data.</text>
</comment>
<evidence type="ECO:0000256" key="1">
    <source>
        <dbReference type="ARBA" id="ARBA00004601"/>
    </source>
</evidence>
<evidence type="ECO:0000256" key="6">
    <source>
        <dbReference type="SAM" id="MobiDB-lite"/>
    </source>
</evidence>
<feature type="region of interest" description="Disordered" evidence="6">
    <location>
        <begin position="1"/>
        <end position="27"/>
    </location>
</feature>
<dbReference type="InterPro" id="IPR007258">
    <property type="entry name" value="Vps52"/>
</dbReference>
<feature type="non-terminal residue" evidence="9">
    <location>
        <position position="1"/>
    </location>
</feature>
<dbReference type="OMA" id="IHVVMVE"/>
<comment type="subcellular location">
    <subcellularLocation>
        <location evidence="1">Golgi apparatus</location>
        <location evidence="1">trans-Golgi network</location>
    </subcellularLocation>
</comment>
<dbReference type="GO" id="GO:0000938">
    <property type="term" value="C:GARP complex"/>
    <property type="evidence" value="ECO:0007669"/>
    <property type="project" value="TreeGrafter"/>
</dbReference>
<evidence type="ECO:0000259" key="8">
    <source>
        <dbReference type="Pfam" id="PF20655"/>
    </source>
</evidence>